<organism evidence="3 4">
    <name type="scientific">Actinokineospora guangxiensis</name>
    <dbReference type="NCBI Taxonomy" id="1490288"/>
    <lineage>
        <taxon>Bacteria</taxon>
        <taxon>Bacillati</taxon>
        <taxon>Actinomycetota</taxon>
        <taxon>Actinomycetes</taxon>
        <taxon>Pseudonocardiales</taxon>
        <taxon>Pseudonocardiaceae</taxon>
        <taxon>Actinokineospora</taxon>
    </lineage>
</organism>
<accession>A0ABW0ET57</accession>
<dbReference type="PANTHER" id="PTHR43767">
    <property type="entry name" value="LONG-CHAIN-FATTY-ACID--COA LIGASE"/>
    <property type="match status" value="1"/>
</dbReference>
<evidence type="ECO:0000313" key="3">
    <source>
        <dbReference type="EMBL" id="MFC5290379.1"/>
    </source>
</evidence>
<dbReference type="Proteomes" id="UP001596157">
    <property type="component" value="Unassembled WGS sequence"/>
</dbReference>
<feature type="domain" description="AMP-binding enzyme C-terminal" evidence="2">
    <location>
        <begin position="399"/>
        <end position="476"/>
    </location>
</feature>
<dbReference type="SUPFAM" id="SSF56801">
    <property type="entry name" value="Acetyl-CoA synthetase-like"/>
    <property type="match status" value="1"/>
</dbReference>
<evidence type="ECO:0000259" key="2">
    <source>
        <dbReference type="Pfam" id="PF13193"/>
    </source>
</evidence>
<name>A0ABW0ET57_9PSEU</name>
<dbReference type="InterPro" id="IPR042099">
    <property type="entry name" value="ANL_N_sf"/>
</dbReference>
<dbReference type="Gene3D" id="3.30.300.30">
    <property type="match status" value="1"/>
</dbReference>
<evidence type="ECO:0000313" key="4">
    <source>
        <dbReference type="Proteomes" id="UP001596157"/>
    </source>
</evidence>
<feature type="domain" description="AMP-dependent synthetase/ligase" evidence="1">
    <location>
        <begin position="8"/>
        <end position="349"/>
    </location>
</feature>
<dbReference type="Pfam" id="PF13193">
    <property type="entry name" value="AMP-binding_C"/>
    <property type="match status" value="1"/>
</dbReference>
<dbReference type="InterPro" id="IPR050237">
    <property type="entry name" value="ATP-dep_AMP-bd_enzyme"/>
</dbReference>
<dbReference type="InterPro" id="IPR045851">
    <property type="entry name" value="AMP-bd_C_sf"/>
</dbReference>
<dbReference type="PROSITE" id="PS00455">
    <property type="entry name" value="AMP_BINDING"/>
    <property type="match status" value="1"/>
</dbReference>
<gene>
    <name evidence="3" type="ORF">ACFPM7_25280</name>
</gene>
<keyword evidence="4" id="KW-1185">Reference proteome</keyword>
<dbReference type="Pfam" id="PF00501">
    <property type="entry name" value="AMP-binding"/>
    <property type="match status" value="1"/>
</dbReference>
<dbReference type="Gene3D" id="3.40.50.12780">
    <property type="entry name" value="N-terminal domain of ligase-like"/>
    <property type="match status" value="1"/>
</dbReference>
<evidence type="ECO:0000259" key="1">
    <source>
        <dbReference type="Pfam" id="PF00501"/>
    </source>
</evidence>
<dbReference type="RefSeq" id="WP_378250268.1">
    <property type="nucleotide sequence ID" value="NZ_JBHSKF010000016.1"/>
</dbReference>
<protein>
    <submittedName>
        <fullName evidence="3">AMP-binding protein</fullName>
    </submittedName>
</protein>
<dbReference type="PANTHER" id="PTHR43767:SF7">
    <property type="entry name" value="MEDIUM_LONG-CHAIN-FATTY-ACID--COA LIGASE FADD8"/>
    <property type="match status" value="1"/>
</dbReference>
<sequence length="494" mass="52658">MNLAAPLHRHARDAGDRLAVAQGEHSLTYAGLSERVARLAGALSALGLEPGDRVGILQRNGSALLESLYACFHGGFAAVPVNARSTPVEVGVVAEDSAARAWLVTAEYTDHVRGLPNVLLPGGHDAPAGEANPVSADDPAWLFYTSGTTGRPKGAILSHGNLMAMTMAYLADIRPLCPADLVLHAAPLTHGSGLYALPAVARGAGQLITSSRSYDPHEVLGLVQEHRVSDIAFLAPTMVNRLVRAQEDRPRDTASLVNVVYGGAPSYPTDMTRALSVLGPVFTQIYGQAEAPVTIATLRRHEHTPDLLGTVGRPYTSVEVGVVGEDGEVRPRGDGEIAVRGAVVTAGYWNAPEASAAALIDGWLRTGDVGRIEADGVIRLLDRNKDVIISGGANIYPREVEEAILLHPLVREVAVIGAPDPEWGERVVAVVGAEDGADRDRLGEEVIALCRERLSGYKVPRALDWVSQLPKSPYGKVLKRELRAHYWSGRDRVI</sequence>
<comment type="caution">
    <text evidence="3">The sequence shown here is derived from an EMBL/GenBank/DDBJ whole genome shotgun (WGS) entry which is preliminary data.</text>
</comment>
<proteinExistence type="predicted"/>
<dbReference type="EMBL" id="JBHSKF010000016">
    <property type="protein sequence ID" value="MFC5290379.1"/>
    <property type="molecule type" value="Genomic_DNA"/>
</dbReference>
<reference evidence="4" key="1">
    <citation type="journal article" date="2019" name="Int. J. Syst. Evol. Microbiol.">
        <title>The Global Catalogue of Microorganisms (GCM) 10K type strain sequencing project: providing services to taxonomists for standard genome sequencing and annotation.</title>
        <authorList>
            <consortium name="The Broad Institute Genomics Platform"/>
            <consortium name="The Broad Institute Genome Sequencing Center for Infectious Disease"/>
            <person name="Wu L."/>
            <person name="Ma J."/>
        </authorList>
    </citation>
    <scope>NUCLEOTIDE SEQUENCE [LARGE SCALE GENOMIC DNA]</scope>
    <source>
        <strain evidence="4">CCUG 59778</strain>
    </source>
</reference>
<dbReference type="InterPro" id="IPR020845">
    <property type="entry name" value="AMP-binding_CS"/>
</dbReference>
<dbReference type="InterPro" id="IPR025110">
    <property type="entry name" value="AMP-bd_C"/>
</dbReference>
<dbReference type="InterPro" id="IPR000873">
    <property type="entry name" value="AMP-dep_synth/lig_dom"/>
</dbReference>